<sequence>MDPFNGVIRAEELYRLYELNEQSLAHYNEDEAGANNDLNVLHRSNLFDDVLDDLAPKCPFTTDDELIENELKQVEVDDQAIRTFFSIFLKTSMLMLMVVKLLRKSGYAFNK</sequence>
<dbReference type="AlphaFoldDB" id="A0A699HFY7"/>
<reference evidence="1" key="1">
    <citation type="journal article" date="2019" name="Sci. Rep.">
        <title>Draft genome of Tanacetum cinerariifolium, the natural source of mosquito coil.</title>
        <authorList>
            <person name="Yamashiro T."/>
            <person name="Shiraishi A."/>
            <person name="Satake H."/>
            <person name="Nakayama K."/>
        </authorList>
    </citation>
    <scope>NUCLEOTIDE SEQUENCE</scope>
</reference>
<name>A0A699HFY7_TANCI</name>
<comment type="caution">
    <text evidence="1">The sequence shown here is derived from an EMBL/GenBank/DDBJ whole genome shotgun (WGS) entry which is preliminary data.</text>
</comment>
<accession>A0A699HFY7</accession>
<protein>
    <submittedName>
        <fullName evidence="1">Uncharacterized protein</fullName>
    </submittedName>
</protein>
<dbReference type="EMBL" id="BKCJ010158029">
    <property type="protein sequence ID" value="GEY18208.1"/>
    <property type="molecule type" value="Genomic_DNA"/>
</dbReference>
<gene>
    <name evidence="1" type="ORF">Tci_390182</name>
</gene>
<proteinExistence type="predicted"/>
<evidence type="ECO:0000313" key="1">
    <source>
        <dbReference type="EMBL" id="GEY18208.1"/>
    </source>
</evidence>
<organism evidence="1">
    <name type="scientific">Tanacetum cinerariifolium</name>
    <name type="common">Dalmatian daisy</name>
    <name type="synonym">Chrysanthemum cinerariifolium</name>
    <dbReference type="NCBI Taxonomy" id="118510"/>
    <lineage>
        <taxon>Eukaryota</taxon>
        <taxon>Viridiplantae</taxon>
        <taxon>Streptophyta</taxon>
        <taxon>Embryophyta</taxon>
        <taxon>Tracheophyta</taxon>
        <taxon>Spermatophyta</taxon>
        <taxon>Magnoliopsida</taxon>
        <taxon>eudicotyledons</taxon>
        <taxon>Gunneridae</taxon>
        <taxon>Pentapetalae</taxon>
        <taxon>asterids</taxon>
        <taxon>campanulids</taxon>
        <taxon>Asterales</taxon>
        <taxon>Asteraceae</taxon>
        <taxon>Asteroideae</taxon>
        <taxon>Anthemideae</taxon>
        <taxon>Anthemidinae</taxon>
        <taxon>Tanacetum</taxon>
    </lineage>
</organism>